<accession>A0A382TAN6</accession>
<reference evidence="1" key="1">
    <citation type="submission" date="2018-05" db="EMBL/GenBank/DDBJ databases">
        <authorList>
            <person name="Lanie J.A."/>
            <person name="Ng W.-L."/>
            <person name="Kazmierczak K.M."/>
            <person name="Andrzejewski T.M."/>
            <person name="Davidsen T.M."/>
            <person name="Wayne K.J."/>
            <person name="Tettelin H."/>
            <person name="Glass J.I."/>
            <person name="Rusch D."/>
            <person name="Podicherti R."/>
            <person name="Tsui H.-C.T."/>
            <person name="Winkler M.E."/>
        </authorList>
    </citation>
    <scope>NUCLEOTIDE SEQUENCE</scope>
</reference>
<organism evidence="1">
    <name type="scientific">marine metagenome</name>
    <dbReference type="NCBI Taxonomy" id="408172"/>
    <lineage>
        <taxon>unclassified sequences</taxon>
        <taxon>metagenomes</taxon>
        <taxon>ecological metagenomes</taxon>
    </lineage>
</organism>
<protein>
    <submittedName>
        <fullName evidence="1">Uncharacterized protein</fullName>
    </submittedName>
</protein>
<dbReference type="AlphaFoldDB" id="A0A382TAN6"/>
<gene>
    <name evidence="1" type="ORF">METZ01_LOCUS371706</name>
</gene>
<proteinExistence type="predicted"/>
<sequence length="77" mass="9164">MSILYIEEEIKKRKAKQEIIDTLESIGLTPSDIPDVESDVRKRFDEILKYQEWVKESFFQEYEINAHKIISPKFGDD</sequence>
<evidence type="ECO:0000313" key="1">
    <source>
        <dbReference type="EMBL" id="SVD18852.1"/>
    </source>
</evidence>
<dbReference type="EMBL" id="UINC01134981">
    <property type="protein sequence ID" value="SVD18852.1"/>
    <property type="molecule type" value="Genomic_DNA"/>
</dbReference>
<name>A0A382TAN6_9ZZZZ</name>